<dbReference type="PANTHER" id="PTHR12726">
    <property type="entry name" value="CERAMIDE GLUCOSYLTRANSFERASE"/>
    <property type="match status" value="1"/>
</dbReference>
<name>A0AAF1KME8_9PROT</name>
<evidence type="ECO:0000256" key="7">
    <source>
        <dbReference type="ARBA" id="ARBA00022989"/>
    </source>
</evidence>
<dbReference type="RefSeq" id="WP_211874484.1">
    <property type="nucleotide sequence ID" value="NZ_JAAEDH010000011.1"/>
</dbReference>
<comment type="subcellular location">
    <subcellularLocation>
        <location evidence="1">Membrane</location>
        <topology evidence="1">Multi-pass membrane protein</topology>
    </subcellularLocation>
</comment>
<dbReference type="CDD" id="cd00761">
    <property type="entry name" value="Glyco_tranf_GTA_type"/>
    <property type="match status" value="1"/>
</dbReference>
<dbReference type="AlphaFoldDB" id="A0AAF1KME8"/>
<evidence type="ECO:0000256" key="3">
    <source>
        <dbReference type="ARBA" id="ARBA00004991"/>
    </source>
</evidence>
<dbReference type="Gene3D" id="3.90.550.10">
    <property type="entry name" value="Spore Coat Polysaccharide Biosynthesis Protein SpsA, Chain A"/>
    <property type="match status" value="1"/>
</dbReference>
<dbReference type="InterPro" id="IPR029044">
    <property type="entry name" value="Nucleotide-diphossugar_trans"/>
</dbReference>
<evidence type="ECO:0000256" key="4">
    <source>
        <dbReference type="ARBA" id="ARBA00022676"/>
    </source>
</evidence>
<dbReference type="InterPro" id="IPR025993">
    <property type="entry name" value="Ceramide_glucosylTrfase"/>
</dbReference>
<dbReference type="Proteomes" id="UP001196068">
    <property type="component" value="Unassembled WGS sequence"/>
</dbReference>
<feature type="transmembrane region" description="Helical" evidence="9">
    <location>
        <begin position="6"/>
        <end position="28"/>
    </location>
</feature>
<comment type="pathway">
    <text evidence="2">Lipid metabolism; sphingolipid metabolism.</text>
</comment>
<evidence type="ECO:0000313" key="10">
    <source>
        <dbReference type="EMBL" id="MBR0655649.1"/>
    </source>
</evidence>
<keyword evidence="4" id="KW-0328">Glycosyltransferase</keyword>
<dbReference type="EMBL" id="JAAEDH010000011">
    <property type="protein sequence ID" value="MBR0655649.1"/>
    <property type="molecule type" value="Genomic_DNA"/>
</dbReference>
<accession>A0AAF1KME8</accession>
<keyword evidence="11" id="KW-1185">Reference proteome</keyword>
<dbReference type="GO" id="GO:0008120">
    <property type="term" value="F:ceramide glucosyltransferase activity"/>
    <property type="evidence" value="ECO:0007669"/>
    <property type="project" value="TreeGrafter"/>
</dbReference>
<comment type="caution">
    <text evidence="10">The sequence shown here is derived from an EMBL/GenBank/DDBJ whole genome shotgun (WGS) entry which is preliminary data.</text>
</comment>
<evidence type="ECO:0000256" key="1">
    <source>
        <dbReference type="ARBA" id="ARBA00004141"/>
    </source>
</evidence>
<keyword evidence="7 9" id="KW-1133">Transmembrane helix</keyword>
<evidence type="ECO:0000256" key="9">
    <source>
        <dbReference type="SAM" id="Phobius"/>
    </source>
</evidence>
<keyword evidence="5" id="KW-0808">Transferase</keyword>
<proteinExistence type="predicted"/>
<protein>
    <submittedName>
        <fullName evidence="10">Glycosyltransferase</fullName>
    </submittedName>
</protein>
<keyword evidence="8 9" id="KW-0472">Membrane</keyword>
<reference evidence="10" key="2">
    <citation type="journal article" date="2021" name="Syst. Appl. Microbiol.">
        <title>Roseomonas hellenica sp. nov., isolated from roots of wild-growing Alkanna tinctoria.</title>
        <authorList>
            <person name="Rat A."/>
            <person name="Naranjo H.D."/>
            <person name="Lebbe L."/>
            <person name="Cnockaert M."/>
            <person name="Krigas N."/>
            <person name="Grigoriadou K."/>
            <person name="Maloupa E."/>
            <person name="Willems A."/>
        </authorList>
    </citation>
    <scope>NUCLEOTIDE SEQUENCE</scope>
    <source>
        <strain evidence="10">LMG 28251</strain>
    </source>
</reference>
<sequence length="379" mass="40215">MGAVALLAAALLANVAWISGILWFLAFLRAPAHHASGRLTLVLAATGGGAQFATLLDALTRQTLMPTRLILCAESETDPVVAQARATPLPFPMDIAIAGLAERCSQKGLNLAAGFALLDGSEDAIVLLDADILPGPGWLSALATPALNGAADVVTGYRWHMPGGGPVRHAVVWLDRALALGPRFVASSVVWGGSIAIARESFVAMRLSEALQKSFSTDGAISRRAGETGARMLTRRAVLLPTPPEGGEASAWGFKRRQLQILRIYRPGFWGLLGLLLHMEACALPLALLGAWWAAAPLAALALLRAGLHDHVGRRIGVPDAPAALFGQALVSIFAPPLILALFWSSAFWRTIRWRHVEYRIDGPNAVRVVRRAPPAALP</sequence>
<evidence type="ECO:0000256" key="8">
    <source>
        <dbReference type="ARBA" id="ARBA00023136"/>
    </source>
</evidence>
<evidence type="ECO:0000313" key="11">
    <source>
        <dbReference type="Proteomes" id="UP001196068"/>
    </source>
</evidence>
<evidence type="ECO:0000256" key="2">
    <source>
        <dbReference type="ARBA" id="ARBA00004760"/>
    </source>
</evidence>
<evidence type="ECO:0000256" key="5">
    <source>
        <dbReference type="ARBA" id="ARBA00022679"/>
    </source>
</evidence>
<keyword evidence="6 9" id="KW-0812">Transmembrane</keyword>
<evidence type="ECO:0000256" key="6">
    <source>
        <dbReference type="ARBA" id="ARBA00022692"/>
    </source>
</evidence>
<dbReference type="PANTHER" id="PTHR12726:SF0">
    <property type="entry name" value="CERAMIDE GLUCOSYLTRANSFERASE"/>
    <property type="match status" value="1"/>
</dbReference>
<organism evidence="10 11">
    <name type="scientific">Plastoroseomonas arctica</name>
    <dbReference type="NCBI Taxonomy" id="1509237"/>
    <lineage>
        <taxon>Bacteria</taxon>
        <taxon>Pseudomonadati</taxon>
        <taxon>Pseudomonadota</taxon>
        <taxon>Alphaproteobacteria</taxon>
        <taxon>Acetobacterales</taxon>
        <taxon>Acetobacteraceae</taxon>
        <taxon>Plastoroseomonas</taxon>
    </lineage>
</organism>
<reference evidence="10" key="1">
    <citation type="submission" date="2020-01" db="EMBL/GenBank/DDBJ databases">
        <authorList>
            <person name="Rat A."/>
        </authorList>
    </citation>
    <scope>NUCLEOTIDE SEQUENCE</scope>
    <source>
        <strain evidence="10">LMG 28251</strain>
    </source>
</reference>
<dbReference type="GO" id="GO:0016020">
    <property type="term" value="C:membrane"/>
    <property type="evidence" value="ECO:0007669"/>
    <property type="project" value="UniProtKB-SubCell"/>
</dbReference>
<comment type="pathway">
    <text evidence="3">Sphingolipid metabolism.</text>
</comment>
<dbReference type="SUPFAM" id="SSF53448">
    <property type="entry name" value="Nucleotide-diphospho-sugar transferases"/>
    <property type="match status" value="1"/>
</dbReference>
<feature type="transmembrane region" description="Helical" evidence="9">
    <location>
        <begin position="323"/>
        <end position="345"/>
    </location>
</feature>
<dbReference type="GO" id="GO:0006679">
    <property type="term" value="P:glucosylceramide biosynthetic process"/>
    <property type="evidence" value="ECO:0007669"/>
    <property type="project" value="TreeGrafter"/>
</dbReference>
<gene>
    <name evidence="10" type="ORF">GXW79_11210</name>
</gene>